<evidence type="ECO:0000256" key="3">
    <source>
        <dbReference type="ARBA" id="ARBA00022603"/>
    </source>
</evidence>
<gene>
    <name evidence="7 8" type="primary">trmB</name>
    <name evidence="8" type="ORF">MNR06_10205</name>
</gene>
<protein>
    <recommendedName>
        <fullName evidence="7">tRNA (guanine-N(7)-)-methyltransferase</fullName>
        <ecNumber evidence="7">2.1.1.33</ecNumber>
    </recommendedName>
    <alternativeName>
        <fullName evidence="7">tRNA (guanine(46)-N(7))-methyltransferase</fullName>
    </alternativeName>
    <alternativeName>
        <fullName evidence="7">tRNA(m7G46)-methyltransferase</fullName>
    </alternativeName>
</protein>
<feature type="binding site" evidence="7">
    <location>
        <position position="63"/>
    </location>
    <ligand>
        <name>S-adenosyl-L-methionine</name>
        <dbReference type="ChEBI" id="CHEBI:59789"/>
    </ligand>
</feature>
<dbReference type="InterPro" id="IPR029063">
    <property type="entry name" value="SAM-dependent_MTases_sf"/>
</dbReference>
<keyword evidence="9" id="KW-1185">Reference proteome</keyword>
<dbReference type="InterPro" id="IPR055361">
    <property type="entry name" value="tRNA_methyltr_TrmB_bact"/>
</dbReference>
<dbReference type="SUPFAM" id="SSF53335">
    <property type="entry name" value="S-adenosyl-L-methionine-dependent methyltransferases"/>
    <property type="match status" value="1"/>
</dbReference>
<keyword evidence="3 7" id="KW-0489">Methyltransferase</keyword>
<dbReference type="PROSITE" id="PS51625">
    <property type="entry name" value="SAM_MT_TRMB"/>
    <property type="match status" value="1"/>
</dbReference>
<feature type="binding site" evidence="7">
    <location>
        <position position="173"/>
    </location>
    <ligand>
        <name>substrate</name>
    </ligand>
</feature>
<evidence type="ECO:0000256" key="1">
    <source>
        <dbReference type="ARBA" id="ARBA00000142"/>
    </source>
</evidence>
<dbReference type="HAMAP" id="MF_01057">
    <property type="entry name" value="tRNA_methyltr_TrmB"/>
    <property type="match status" value="1"/>
</dbReference>
<keyword evidence="6 7" id="KW-0819">tRNA processing</keyword>
<dbReference type="EMBL" id="CP093442">
    <property type="protein sequence ID" value="UOF00073.1"/>
    <property type="molecule type" value="Genomic_DNA"/>
</dbReference>
<comment type="pathway">
    <text evidence="7">tRNA modification; N(7)-methylguanine-tRNA biosynthesis.</text>
</comment>
<comment type="catalytic activity">
    <reaction evidence="1 7">
        <text>guanosine(46) in tRNA + S-adenosyl-L-methionine = N(7)-methylguanosine(46) in tRNA + S-adenosyl-L-homocysteine</text>
        <dbReference type="Rhea" id="RHEA:42708"/>
        <dbReference type="Rhea" id="RHEA-COMP:10188"/>
        <dbReference type="Rhea" id="RHEA-COMP:10189"/>
        <dbReference type="ChEBI" id="CHEBI:57856"/>
        <dbReference type="ChEBI" id="CHEBI:59789"/>
        <dbReference type="ChEBI" id="CHEBI:74269"/>
        <dbReference type="ChEBI" id="CHEBI:74480"/>
        <dbReference type="EC" id="2.1.1.33"/>
    </reaction>
</comment>
<keyword evidence="5 7" id="KW-0949">S-adenosyl-L-methionine</keyword>
<evidence type="ECO:0000256" key="2">
    <source>
        <dbReference type="ARBA" id="ARBA00003015"/>
    </source>
</evidence>
<evidence type="ECO:0000256" key="4">
    <source>
        <dbReference type="ARBA" id="ARBA00022679"/>
    </source>
</evidence>
<dbReference type="GO" id="GO:0008176">
    <property type="term" value="F:tRNA (guanine(46)-N7)-methyltransferase activity"/>
    <property type="evidence" value="ECO:0007669"/>
    <property type="project" value="UniProtKB-EC"/>
</dbReference>
<reference evidence="8" key="1">
    <citation type="submission" date="2022-03" db="EMBL/GenBank/DDBJ databases">
        <title>Genome Identification and Characterization of new species Bdellovibrio reynosense LBG001 sp. nov. from a Mexico soil sample.</title>
        <authorList>
            <person name="Camilli A."/>
            <person name="Ajao Y."/>
            <person name="Guo X."/>
        </authorList>
    </citation>
    <scope>NUCLEOTIDE SEQUENCE</scope>
    <source>
        <strain evidence="8">LBG001</strain>
    </source>
</reference>
<dbReference type="EC" id="2.1.1.33" evidence="7"/>
<comment type="function">
    <text evidence="2 7">Catalyzes the formation of N(7)-methylguanine at position 46 (m7G46) in tRNA.</text>
</comment>
<dbReference type="NCBIfam" id="NF001080">
    <property type="entry name" value="PRK00121.2-2"/>
    <property type="match status" value="1"/>
</dbReference>
<dbReference type="PANTHER" id="PTHR23417">
    <property type="entry name" value="3-DEOXY-D-MANNO-OCTULOSONIC-ACID TRANSFERASE/TRNA GUANINE-N 7 - -METHYLTRANSFERASE"/>
    <property type="match status" value="1"/>
</dbReference>
<dbReference type="RefSeq" id="WP_243535685.1">
    <property type="nucleotide sequence ID" value="NZ_CP093442.1"/>
</dbReference>
<evidence type="ECO:0000256" key="5">
    <source>
        <dbReference type="ARBA" id="ARBA00022691"/>
    </source>
</evidence>
<proteinExistence type="inferred from homology"/>
<feature type="binding site" evidence="7">
    <location>
        <position position="137"/>
    </location>
    <ligand>
        <name>S-adenosyl-L-methionine</name>
        <dbReference type="ChEBI" id="CHEBI:59789"/>
    </ligand>
</feature>
<organism evidence="8 9">
    <name type="scientific">Bdellovibrio reynosensis</name>
    <dbReference type="NCBI Taxonomy" id="2835041"/>
    <lineage>
        <taxon>Bacteria</taxon>
        <taxon>Pseudomonadati</taxon>
        <taxon>Bdellovibrionota</taxon>
        <taxon>Bdellovibrionia</taxon>
        <taxon>Bdellovibrionales</taxon>
        <taxon>Pseudobdellovibrionaceae</taxon>
        <taxon>Bdellovibrio</taxon>
    </lineage>
</organism>
<evidence type="ECO:0000256" key="7">
    <source>
        <dbReference type="HAMAP-Rule" id="MF_01057"/>
    </source>
</evidence>
<dbReference type="Proteomes" id="UP000830116">
    <property type="component" value="Chromosome"/>
</dbReference>
<name>A0ABY4C9A5_9BACT</name>
<dbReference type="Gene3D" id="3.40.50.150">
    <property type="entry name" value="Vaccinia Virus protein VP39"/>
    <property type="match status" value="1"/>
</dbReference>
<keyword evidence="4 7" id="KW-0808">Transferase</keyword>
<feature type="binding site" evidence="7">
    <location>
        <begin position="211"/>
        <end position="214"/>
    </location>
    <ligand>
        <name>substrate</name>
    </ligand>
</feature>
<dbReference type="PANTHER" id="PTHR23417:SF14">
    <property type="entry name" value="PENTACOTRIPEPTIDE-REPEAT REGION OF PRORP DOMAIN-CONTAINING PROTEIN"/>
    <property type="match status" value="1"/>
</dbReference>
<comment type="similarity">
    <text evidence="7">Belongs to the class I-like SAM-binding methyltransferase superfamily. TrmB family.</text>
</comment>
<comment type="caution">
    <text evidence="7">Lacks conserved residue(s) required for the propagation of feature annotation.</text>
</comment>
<sequence>MTSPIPRRRINVTKDLPNQNAYTLALNGEFSHVAFDEVRAPLNKGKWRSEIFKVEENLPMDLEVGTGNGTYFAHHAKTNPNRMLVGLELKYKPLVQSIRRALNDGCKNAAIARFHAFNIEELFNEGELDNVYIHFPDPWTSPKKPKNRFVCKQNLEILHRLQKPGSFINFKTDSLVYFLWAMDEIRQSPYKIIFETQDLHNSEMKSENFETAFEKIFLREGIKINLVRLQKV</sequence>
<accession>A0ABY4C9A5</accession>
<dbReference type="Pfam" id="PF02390">
    <property type="entry name" value="Methyltransf_4"/>
    <property type="match status" value="1"/>
</dbReference>
<dbReference type="InterPro" id="IPR003358">
    <property type="entry name" value="tRNA_(Gua-N-7)_MeTrfase_Trmb"/>
</dbReference>
<evidence type="ECO:0000313" key="9">
    <source>
        <dbReference type="Proteomes" id="UP000830116"/>
    </source>
</evidence>
<evidence type="ECO:0000313" key="8">
    <source>
        <dbReference type="EMBL" id="UOF00073.1"/>
    </source>
</evidence>
<evidence type="ECO:0000256" key="6">
    <source>
        <dbReference type="ARBA" id="ARBA00022694"/>
    </source>
</evidence>
<feature type="binding site" evidence="7">
    <location>
        <position position="88"/>
    </location>
    <ligand>
        <name>S-adenosyl-L-methionine</name>
        <dbReference type="ChEBI" id="CHEBI:59789"/>
    </ligand>
</feature>